<evidence type="ECO:0000256" key="10">
    <source>
        <dbReference type="PIRSR" id="PIRSR000388-3"/>
    </source>
</evidence>
<proteinExistence type="inferred from homology"/>
<keyword evidence="5 7" id="KW-0808">Transferase</keyword>
<comment type="catalytic activity">
    <reaction evidence="7">
        <text>(6R)-5,10-methylene-5,6,7,8-tetrahydrofolate + 3-methyl-2-oxobutanoate + H2O = 2-dehydropantoate + (6S)-5,6,7,8-tetrahydrofolate</text>
        <dbReference type="Rhea" id="RHEA:11824"/>
        <dbReference type="ChEBI" id="CHEBI:11561"/>
        <dbReference type="ChEBI" id="CHEBI:11851"/>
        <dbReference type="ChEBI" id="CHEBI:15377"/>
        <dbReference type="ChEBI" id="CHEBI:15636"/>
        <dbReference type="ChEBI" id="CHEBI:57453"/>
        <dbReference type="EC" id="2.1.2.11"/>
    </reaction>
</comment>
<feature type="binding site" evidence="7 9">
    <location>
        <begin position="53"/>
        <end position="54"/>
    </location>
    <ligand>
        <name>3-methyl-2-oxobutanoate</name>
        <dbReference type="ChEBI" id="CHEBI:11851"/>
    </ligand>
</feature>
<name>A0A1Y6CWA3_9BACT</name>
<dbReference type="GO" id="GO:0008168">
    <property type="term" value="F:methyltransferase activity"/>
    <property type="evidence" value="ECO:0007669"/>
    <property type="project" value="UniProtKB-KW"/>
</dbReference>
<feature type="binding site" evidence="7 10">
    <location>
        <position position="92"/>
    </location>
    <ligand>
        <name>Mg(2+)</name>
        <dbReference type="ChEBI" id="CHEBI:18420"/>
    </ligand>
</feature>
<reference evidence="12" key="1">
    <citation type="submission" date="2017-04" db="EMBL/GenBank/DDBJ databases">
        <authorList>
            <person name="Varghese N."/>
            <person name="Submissions S."/>
        </authorList>
    </citation>
    <scope>NUCLEOTIDE SEQUENCE [LARGE SCALE GENOMIC DNA]</scope>
    <source>
        <strain evidence="12">RKEM611</strain>
    </source>
</reference>
<evidence type="ECO:0000256" key="8">
    <source>
        <dbReference type="PIRSR" id="PIRSR000388-1"/>
    </source>
</evidence>
<comment type="cofactor">
    <cofactor evidence="7 10">
        <name>Mg(2+)</name>
        <dbReference type="ChEBI" id="CHEBI:18420"/>
    </cofactor>
    <text evidence="7 10">Binds 1 Mg(2+) ion per subunit.</text>
</comment>
<evidence type="ECO:0000256" key="1">
    <source>
        <dbReference type="ARBA" id="ARBA00005033"/>
    </source>
</evidence>
<accession>A0A1Y6CWA3</accession>
<dbReference type="HAMAP" id="MF_00156">
    <property type="entry name" value="PanB"/>
    <property type="match status" value="1"/>
</dbReference>
<evidence type="ECO:0000313" key="12">
    <source>
        <dbReference type="Proteomes" id="UP000192907"/>
    </source>
</evidence>
<evidence type="ECO:0000256" key="7">
    <source>
        <dbReference type="HAMAP-Rule" id="MF_00156"/>
    </source>
</evidence>
<keyword evidence="11" id="KW-0489">Methyltransferase</keyword>
<dbReference type="FunFam" id="3.20.20.60:FF:000003">
    <property type="entry name" value="3-methyl-2-oxobutanoate hydroxymethyltransferase"/>
    <property type="match status" value="1"/>
</dbReference>
<dbReference type="PANTHER" id="PTHR20881">
    <property type="entry name" value="3-METHYL-2-OXOBUTANOATE HYDROXYMETHYLTRANSFERASE"/>
    <property type="match status" value="1"/>
</dbReference>
<dbReference type="PANTHER" id="PTHR20881:SF0">
    <property type="entry name" value="3-METHYL-2-OXOBUTANOATE HYDROXYMETHYLTRANSFERASE"/>
    <property type="match status" value="1"/>
</dbReference>
<feature type="binding site" evidence="7 10">
    <location>
        <position position="53"/>
    </location>
    <ligand>
        <name>Mg(2+)</name>
        <dbReference type="ChEBI" id="CHEBI:18420"/>
    </ligand>
</feature>
<protein>
    <recommendedName>
        <fullName evidence="7">3-methyl-2-oxobutanoate hydroxymethyltransferase</fullName>
        <ecNumber evidence="7">2.1.2.11</ecNumber>
    </recommendedName>
    <alternativeName>
        <fullName evidence="7">Ketopantoate hydroxymethyltransferase</fullName>
        <shortName evidence="7">KPHMT</shortName>
    </alternativeName>
</protein>
<dbReference type="AlphaFoldDB" id="A0A1Y6CWA3"/>
<evidence type="ECO:0000256" key="2">
    <source>
        <dbReference type="ARBA" id="ARBA00008676"/>
    </source>
</evidence>
<keyword evidence="4 7" id="KW-0566">Pantothenate biosynthesis</keyword>
<evidence type="ECO:0000256" key="6">
    <source>
        <dbReference type="ARBA" id="ARBA00056497"/>
    </source>
</evidence>
<comment type="similarity">
    <text evidence="2 7">Belongs to the PanB family.</text>
</comment>
<evidence type="ECO:0000256" key="9">
    <source>
        <dbReference type="PIRSR" id="PIRSR000388-2"/>
    </source>
</evidence>
<dbReference type="CDD" id="cd06557">
    <property type="entry name" value="KPHMT-like"/>
    <property type="match status" value="1"/>
</dbReference>
<evidence type="ECO:0000256" key="5">
    <source>
        <dbReference type="ARBA" id="ARBA00022679"/>
    </source>
</evidence>
<feature type="active site" description="Proton acceptor" evidence="7 8">
    <location>
        <position position="190"/>
    </location>
</feature>
<keyword evidence="7 10" id="KW-0479">Metal-binding</keyword>
<organism evidence="11 12">
    <name type="scientific">Pseudobacteriovorax antillogorgiicola</name>
    <dbReference type="NCBI Taxonomy" id="1513793"/>
    <lineage>
        <taxon>Bacteria</taxon>
        <taxon>Pseudomonadati</taxon>
        <taxon>Bdellovibrionota</taxon>
        <taxon>Oligoflexia</taxon>
        <taxon>Oligoflexales</taxon>
        <taxon>Pseudobacteriovoracaceae</taxon>
        <taxon>Pseudobacteriovorax</taxon>
    </lineage>
</organism>
<dbReference type="Pfam" id="PF02548">
    <property type="entry name" value="Pantoate_transf"/>
    <property type="match status" value="1"/>
</dbReference>
<sequence length="274" mass="29390">MRLSKHSQIKKKSAASLRKMKDQSEKITMITCYDGAFASLMNQTDIDAVLVGDSMGNVVLGFDDTIPVTMDMMVHHTAAVSRILQGPLLIADMPFMSYNISVEQALENASRLVQEGGAQAVKLEGGEEILPQVKAITNAGIPVVGHLGLTPQKIHALGGYRVQGRGDEGVRLSEDAKLLEEAGCFALVLELVPDELAKSVTASLQIPTIGIGAGAGTSGQVLVLHDLLGFNDDFKPKFLKTYANLGQIIRNALQEYVSDVKGGSFPAEEHTFKK</sequence>
<evidence type="ECO:0000256" key="3">
    <source>
        <dbReference type="ARBA" id="ARBA00011424"/>
    </source>
</evidence>
<gene>
    <name evidence="7" type="primary">panB</name>
    <name evidence="11" type="ORF">SAMN06296036_13365</name>
</gene>
<feature type="binding site" evidence="7 9">
    <location>
        <position position="92"/>
    </location>
    <ligand>
        <name>3-methyl-2-oxobutanoate</name>
        <dbReference type="ChEBI" id="CHEBI:11851"/>
    </ligand>
</feature>
<dbReference type="PIRSF" id="PIRSF000388">
    <property type="entry name" value="Pantoate_hydroxy_MeTrfase"/>
    <property type="match status" value="1"/>
</dbReference>
<comment type="subcellular location">
    <subcellularLocation>
        <location evidence="7">Cytoplasm</location>
    </subcellularLocation>
</comment>
<dbReference type="InterPro" id="IPR015813">
    <property type="entry name" value="Pyrv/PenolPyrv_kinase-like_dom"/>
</dbReference>
<dbReference type="GO" id="GO:0005737">
    <property type="term" value="C:cytoplasm"/>
    <property type="evidence" value="ECO:0007669"/>
    <property type="project" value="UniProtKB-SubCell"/>
</dbReference>
<dbReference type="EC" id="2.1.2.11" evidence="7"/>
<dbReference type="GO" id="GO:0000287">
    <property type="term" value="F:magnesium ion binding"/>
    <property type="evidence" value="ECO:0007669"/>
    <property type="project" value="TreeGrafter"/>
</dbReference>
<comment type="subunit">
    <text evidence="3 7">Homodecamer; pentamer of dimers.</text>
</comment>
<dbReference type="SUPFAM" id="SSF51621">
    <property type="entry name" value="Phosphoenolpyruvate/pyruvate domain"/>
    <property type="match status" value="1"/>
</dbReference>
<dbReference type="NCBIfam" id="TIGR00222">
    <property type="entry name" value="panB"/>
    <property type="match status" value="1"/>
</dbReference>
<evidence type="ECO:0000313" key="11">
    <source>
        <dbReference type="EMBL" id="SMF79397.1"/>
    </source>
</evidence>
<dbReference type="NCBIfam" id="NF001452">
    <property type="entry name" value="PRK00311.1"/>
    <property type="match status" value="1"/>
</dbReference>
<dbReference type="STRING" id="1513793.SAMN06296036_13365"/>
<dbReference type="GO" id="GO:0032259">
    <property type="term" value="P:methylation"/>
    <property type="evidence" value="ECO:0007669"/>
    <property type="project" value="UniProtKB-KW"/>
</dbReference>
<evidence type="ECO:0000256" key="4">
    <source>
        <dbReference type="ARBA" id="ARBA00022655"/>
    </source>
</evidence>
<dbReference type="Proteomes" id="UP000192907">
    <property type="component" value="Unassembled WGS sequence"/>
</dbReference>
<keyword evidence="12" id="KW-1185">Reference proteome</keyword>
<dbReference type="UniPathway" id="UPA00028">
    <property type="reaction ID" value="UER00003"/>
</dbReference>
<dbReference type="EMBL" id="FWZT01000033">
    <property type="protein sequence ID" value="SMF79397.1"/>
    <property type="molecule type" value="Genomic_DNA"/>
</dbReference>
<comment type="function">
    <text evidence="6 7">Catalyzes the reversible reaction in which hydroxymethyl group from 5,10-methylenetetrahydrofolate is transferred onto alpha-ketoisovalerate to form ketopantoate.</text>
</comment>
<dbReference type="Gene3D" id="3.20.20.60">
    <property type="entry name" value="Phosphoenolpyruvate-binding domains"/>
    <property type="match status" value="1"/>
</dbReference>
<comment type="pathway">
    <text evidence="1 7">Cofactor biosynthesis; (R)-pantothenate biosynthesis; (R)-pantoate from 3-methyl-2-oxobutanoate: step 1/2.</text>
</comment>
<dbReference type="GO" id="GO:0015940">
    <property type="term" value="P:pantothenate biosynthetic process"/>
    <property type="evidence" value="ECO:0007669"/>
    <property type="project" value="UniProtKB-UniRule"/>
</dbReference>
<keyword evidence="7" id="KW-0963">Cytoplasm</keyword>
<feature type="binding site" evidence="7 10">
    <location>
        <position position="124"/>
    </location>
    <ligand>
        <name>Mg(2+)</name>
        <dbReference type="ChEBI" id="CHEBI:18420"/>
    </ligand>
</feature>
<keyword evidence="7 10" id="KW-0460">Magnesium</keyword>
<dbReference type="InterPro" id="IPR040442">
    <property type="entry name" value="Pyrv_kinase-like_dom_sf"/>
</dbReference>
<feature type="binding site" evidence="7 9">
    <location>
        <position position="122"/>
    </location>
    <ligand>
        <name>3-methyl-2-oxobutanoate</name>
        <dbReference type="ChEBI" id="CHEBI:11851"/>
    </ligand>
</feature>
<dbReference type="InterPro" id="IPR003700">
    <property type="entry name" value="Pantoate_hydroxy_MeTrfase"/>
</dbReference>
<dbReference type="GO" id="GO:0003864">
    <property type="term" value="F:3-methyl-2-oxobutanoate hydroxymethyltransferase activity"/>
    <property type="evidence" value="ECO:0007669"/>
    <property type="project" value="UniProtKB-UniRule"/>
</dbReference>